<evidence type="ECO:0000256" key="5">
    <source>
        <dbReference type="ARBA" id="ARBA00022692"/>
    </source>
</evidence>
<keyword evidence="6 8" id="KW-1133">Transmembrane helix</keyword>
<keyword evidence="11" id="KW-1185">Reference proteome</keyword>
<comment type="similarity">
    <text evidence="8">Belongs to the MenA family. Type 1 subfamily.</text>
</comment>
<evidence type="ECO:0000256" key="9">
    <source>
        <dbReference type="NCBIfam" id="TIGR00751"/>
    </source>
</evidence>
<feature type="transmembrane region" description="Helical" evidence="8">
    <location>
        <begin position="106"/>
        <end position="124"/>
    </location>
</feature>
<dbReference type="GO" id="GO:0046428">
    <property type="term" value="F:1,4-dihydroxy-2-naphthoate polyprenyltransferase activity"/>
    <property type="evidence" value="ECO:0007669"/>
    <property type="project" value="UniProtKB-UniRule"/>
</dbReference>
<keyword evidence="7 8" id="KW-0472">Membrane</keyword>
<dbReference type="Pfam" id="PF01040">
    <property type="entry name" value="UbiA"/>
    <property type="match status" value="1"/>
</dbReference>
<dbReference type="NCBIfam" id="NF004749">
    <property type="entry name" value="PRK06080.1-1"/>
    <property type="match status" value="1"/>
</dbReference>
<organism evidence="10 11">
    <name type="scientific">Anaerospora hongkongensis</name>
    <dbReference type="NCBI Taxonomy" id="244830"/>
    <lineage>
        <taxon>Bacteria</taxon>
        <taxon>Bacillati</taxon>
        <taxon>Bacillota</taxon>
        <taxon>Negativicutes</taxon>
        <taxon>Selenomonadales</taxon>
        <taxon>Sporomusaceae</taxon>
        <taxon>Anaerospora</taxon>
    </lineage>
</organism>
<gene>
    <name evidence="8" type="primary">menA</name>
    <name evidence="10" type="ORF">EV210_113118</name>
</gene>
<evidence type="ECO:0000256" key="8">
    <source>
        <dbReference type="HAMAP-Rule" id="MF_01937"/>
    </source>
</evidence>
<protein>
    <recommendedName>
        <fullName evidence="8 9">1,4-dihydroxy-2-naphthoate octaprenyltransferase</fullName>
        <shortName evidence="8">DHNA-octaprenyltransferase</shortName>
        <ecNumber evidence="8 9">2.5.1.74</ecNumber>
    </recommendedName>
</protein>
<dbReference type="AlphaFoldDB" id="A0A4R1PTW0"/>
<comment type="catalytic activity">
    <reaction evidence="8">
        <text>an all-trans-polyprenyl diphosphate + 1,4-dihydroxy-2-naphthoate + H(+) = a 2-demethylmenaquinol + CO2 + diphosphate</text>
        <dbReference type="Rhea" id="RHEA:26478"/>
        <dbReference type="Rhea" id="RHEA-COMP:9563"/>
        <dbReference type="Rhea" id="RHEA-COMP:9564"/>
        <dbReference type="ChEBI" id="CHEBI:11173"/>
        <dbReference type="ChEBI" id="CHEBI:15378"/>
        <dbReference type="ChEBI" id="CHEBI:16526"/>
        <dbReference type="ChEBI" id="CHEBI:33019"/>
        <dbReference type="ChEBI" id="CHEBI:55437"/>
        <dbReference type="ChEBI" id="CHEBI:58914"/>
        <dbReference type="EC" id="2.5.1.74"/>
    </reaction>
</comment>
<name>A0A4R1PTW0_9FIRM</name>
<proteinExistence type="inferred from homology"/>
<dbReference type="GO" id="GO:0042371">
    <property type="term" value="P:vitamin K biosynthetic process"/>
    <property type="evidence" value="ECO:0007669"/>
    <property type="project" value="TreeGrafter"/>
</dbReference>
<keyword evidence="5 8" id="KW-0812">Transmembrane</keyword>
<dbReference type="RefSeq" id="WP_132082683.1">
    <property type="nucleotide sequence ID" value="NZ_SLUI01000013.1"/>
</dbReference>
<keyword evidence="2 8" id="KW-0474">Menaquinone biosynthesis</keyword>
<evidence type="ECO:0000256" key="4">
    <source>
        <dbReference type="ARBA" id="ARBA00022679"/>
    </source>
</evidence>
<comment type="subcellular location">
    <subcellularLocation>
        <location evidence="8">Cell membrane</location>
        <topology evidence="8">Multi-pass membrane protein</topology>
    </subcellularLocation>
    <subcellularLocation>
        <location evidence="1">Membrane</location>
        <topology evidence="1">Multi-pass membrane protein</topology>
    </subcellularLocation>
</comment>
<dbReference type="EMBL" id="SLUI01000013">
    <property type="protein sequence ID" value="TCL35275.1"/>
    <property type="molecule type" value="Genomic_DNA"/>
</dbReference>
<dbReference type="EC" id="2.5.1.74" evidence="8 9"/>
<evidence type="ECO:0000256" key="6">
    <source>
        <dbReference type="ARBA" id="ARBA00022989"/>
    </source>
</evidence>
<evidence type="ECO:0000313" key="10">
    <source>
        <dbReference type="EMBL" id="TCL35275.1"/>
    </source>
</evidence>
<dbReference type="CDD" id="cd13962">
    <property type="entry name" value="PT_UbiA_UBIAD1"/>
    <property type="match status" value="1"/>
</dbReference>
<accession>A0A4R1PTW0</accession>
<feature type="transmembrane region" description="Helical" evidence="8">
    <location>
        <begin position="161"/>
        <end position="178"/>
    </location>
</feature>
<dbReference type="UniPathway" id="UPA00079">
    <property type="reaction ID" value="UER00168"/>
</dbReference>
<dbReference type="InterPro" id="IPR044878">
    <property type="entry name" value="UbiA_sf"/>
</dbReference>
<evidence type="ECO:0000256" key="1">
    <source>
        <dbReference type="ARBA" id="ARBA00004141"/>
    </source>
</evidence>
<keyword evidence="3 8" id="KW-1003">Cell membrane</keyword>
<dbReference type="NCBIfam" id="TIGR00751">
    <property type="entry name" value="menA"/>
    <property type="match status" value="1"/>
</dbReference>
<evidence type="ECO:0000256" key="2">
    <source>
        <dbReference type="ARBA" id="ARBA00022428"/>
    </source>
</evidence>
<evidence type="ECO:0000256" key="3">
    <source>
        <dbReference type="ARBA" id="ARBA00022475"/>
    </source>
</evidence>
<evidence type="ECO:0000313" key="11">
    <source>
        <dbReference type="Proteomes" id="UP000295063"/>
    </source>
</evidence>
<comment type="function">
    <text evidence="8">Conversion of 1,4-dihydroxy-2-naphthoate (DHNA) to demethylmenaquinone (DMK).</text>
</comment>
<feature type="transmembrane region" description="Helical" evidence="8">
    <location>
        <begin position="30"/>
        <end position="49"/>
    </location>
</feature>
<feature type="transmembrane region" description="Helical" evidence="8">
    <location>
        <begin position="56"/>
        <end position="74"/>
    </location>
</feature>
<feature type="transmembrane region" description="Helical" evidence="8">
    <location>
        <begin position="242"/>
        <end position="263"/>
    </location>
</feature>
<dbReference type="PANTHER" id="PTHR13929:SF0">
    <property type="entry name" value="UBIA PRENYLTRANSFERASE DOMAIN-CONTAINING PROTEIN 1"/>
    <property type="match status" value="1"/>
</dbReference>
<reference evidence="10 11" key="1">
    <citation type="submission" date="2019-03" db="EMBL/GenBank/DDBJ databases">
        <title>Genomic Encyclopedia of Type Strains, Phase IV (KMG-IV): sequencing the most valuable type-strain genomes for metagenomic binning, comparative biology and taxonomic classification.</title>
        <authorList>
            <person name="Goeker M."/>
        </authorList>
    </citation>
    <scope>NUCLEOTIDE SEQUENCE [LARGE SCALE GENOMIC DNA]</scope>
    <source>
        <strain evidence="10 11">DSM 15969</strain>
    </source>
</reference>
<evidence type="ECO:0000256" key="7">
    <source>
        <dbReference type="ARBA" id="ARBA00023136"/>
    </source>
</evidence>
<dbReference type="FunFam" id="1.10.357.140:FF:000007">
    <property type="entry name" value="1,4-dihydroxy-2-naphthoate octaprenyltransferase"/>
    <property type="match status" value="1"/>
</dbReference>
<comment type="caution">
    <text evidence="10">The sequence shown here is derived from an EMBL/GenBank/DDBJ whole genome shotgun (WGS) entry which is preliminary data.</text>
</comment>
<feature type="transmembrane region" description="Helical" evidence="8">
    <location>
        <begin position="284"/>
        <end position="308"/>
    </location>
</feature>
<dbReference type="GO" id="GO:0005886">
    <property type="term" value="C:plasma membrane"/>
    <property type="evidence" value="ECO:0007669"/>
    <property type="project" value="UniProtKB-SubCell"/>
</dbReference>
<dbReference type="Gene3D" id="1.20.120.1780">
    <property type="entry name" value="UbiA prenyltransferase"/>
    <property type="match status" value="1"/>
</dbReference>
<feature type="transmembrane region" description="Helical" evidence="8">
    <location>
        <begin position="187"/>
        <end position="204"/>
    </location>
</feature>
<dbReference type="Proteomes" id="UP000295063">
    <property type="component" value="Unassembled WGS sequence"/>
</dbReference>
<dbReference type="PANTHER" id="PTHR13929">
    <property type="entry name" value="1,4-DIHYDROXY-2-NAPHTHOATE OCTAPRENYLTRANSFERASE"/>
    <property type="match status" value="1"/>
</dbReference>
<keyword evidence="4 8" id="KW-0808">Transferase</keyword>
<sequence>MEVNYKNNQPGITACPSTNWRVWWNLLRPHTLTASFVPVAIGTALALPVSQFRPALFFAMLLASMLIQISTNMLNEYYDFKNGLDNEASIGIGGTIVREGVAPQTIVTLSQYTLAAAFLLGLYLCQQSSWWLLPVGLCCAAVGYFYSGGPYPLSATPLGEVVAGLCMGLIIIVISFFLQTETITNRSLLISGPTSILIGAILMANNLRDLTGDEQHGRKTLAILLGRKAATSLLTIMFCLSYVWIVALIAAGIISLWGLLTFISLPKAVTAVQGFRRHIAPQDLMPAMVATAQTNTILGLALATSLLLEFWLL</sequence>
<dbReference type="Gene3D" id="1.10.357.140">
    <property type="entry name" value="UbiA prenyltransferase"/>
    <property type="match status" value="1"/>
</dbReference>
<dbReference type="InterPro" id="IPR004657">
    <property type="entry name" value="MenA"/>
</dbReference>
<dbReference type="PIRSF" id="PIRSF005355">
    <property type="entry name" value="UBIAD1"/>
    <property type="match status" value="1"/>
</dbReference>
<dbReference type="InterPro" id="IPR000537">
    <property type="entry name" value="UbiA_prenyltransferase"/>
</dbReference>
<dbReference type="GO" id="GO:0009234">
    <property type="term" value="P:menaquinone biosynthetic process"/>
    <property type="evidence" value="ECO:0007669"/>
    <property type="project" value="UniProtKB-UniRule"/>
</dbReference>
<dbReference type="InterPro" id="IPR026046">
    <property type="entry name" value="UBIAD1"/>
</dbReference>
<dbReference type="OrthoDB" id="9767568at2"/>
<dbReference type="HAMAP" id="MF_01937">
    <property type="entry name" value="MenA_1"/>
    <property type="match status" value="1"/>
</dbReference>
<feature type="transmembrane region" description="Helical" evidence="8">
    <location>
        <begin position="131"/>
        <end position="149"/>
    </location>
</feature>
<comment type="pathway">
    <text evidence="8">Quinol/quinone metabolism; menaquinone biosynthesis; menaquinol from 1,4-dihydroxy-2-naphthoate: step 1/2.</text>
</comment>